<name>A0ABR7ANB9_9SPHN</name>
<evidence type="ECO:0000256" key="7">
    <source>
        <dbReference type="SAM" id="MobiDB-lite"/>
    </source>
</evidence>
<dbReference type="GO" id="GO:0005524">
    <property type="term" value="F:ATP binding"/>
    <property type="evidence" value="ECO:0007669"/>
    <property type="project" value="UniProtKB-KW"/>
</dbReference>
<feature type="domain" description="ABC transporter" evidence="8">
    <location>
        <begin position="50"/>
        <end position="235"/>
    </location>
</feature>
<dbReference type="InterPro" id="IPR027417">
    <property type="entry name" value="P-loop_NTPase"/>
</dbReference>
<feature type="compositionally biased region" description="Basic residues" evidence="7">
    <location>
        <begin position="26"/>
        <end position="41"/>
    </location>
</feature>
<dbReference type="InterPro" id="IPR003593">
    <property type="entry name" value="AAA+_ATPase"/>
</dbReference>
<evidence type="ECO:0000256" key="6">
    <source>
        <dbReference type="ARBA" id="ARBA00023136"/>
    </source>
</evidence>
<sequence>MDRDRGPPRRPRRARHDPRDRASFRPQRRRHARARRCRGRRRGRSGHVSLAFRDVACVRGGRMLFSGVSFDLAPGDAAVVTGPNGIGKSSLIRIAAGLLPAFEGAVTCDADKALLTEASALDTDRALVAALRFWASLDRAPDPDARVAHALQALDLEALADIPVRLLSTGQRRRAAIARIAASEAPVWLLDEPANGLDTHSVARLEALIARHRTGGGIALVATHLPLSMPGAQEIGL</sequence>
<keyword evidence="1" id="KW-0813">Transport</keyword>
<dbReference type="NCBIfam" id="TIGR01189">
    <property type="entry name" value="ccmA"/>
    <property type="match status" value="1"/>
</dbReference>
<dbReference type="SMART" id="SM00382">
    <property type="entry name" value="AAA"/>
    <property type="match status" value="1"/>
</dbReference>
<gene>
    <name evidence="9" type="primary">ccmA</name>
    <name evidence="9" type="ORF">H8S47_09700</name>
</gene>
<evidence type="ECO:0000256" key="4">
    <source>
        <dbReference type="ARBA" id="ARBA00022840"/>
    </source>
</evidence>
<organism evidence="9 10">
    <name type="scientific">Sphingomonas albertensis</name>
    <dbReference type="NCBI Taxonomy" id="2762591"/>
    <lineage>
        <taxon>Bacteria</taxon>
        <taxon>Pseudomonadati</taxon>
        <taxon>Pseudomonadota</taxon>
        <taxon>Alphaproteobacteria</taxon>
        <taxon>Sphingomonadales</taxon>
        <taxon>Sphingomonadaceae</taxon>
        <taxon>Sphingomonas</taxon>
    </lineage>
</organism>
<dbReference type="InterPro" id="IPR003439">
    <property type="entry name" value="ABC_transporter-like_ATP-bd"/>
</dbReference>
<evidence type="ECO:0000313" key="10">
    <source>
        <dbReference type="Proteomes" id="UP000597613"/>
    </source>
</evidence>
<keyword evidence="6" id="KW-0472">Membrane</keyword>
<dbReference type="PROSITE" id="PS50893">
    <property type="entry name" value="ABC_TRANSPORTER_2"/>
    <property type="match status" value="1"/>
</dbReference>
<accession>A0ABR7ANB9</accession>
<keyword evidence="3" id="KW-0201">Cytochrome c-type biogenesis</keyword>
<keyword evidence="10" id="KW-1185">Reference proteome</keyword>
<dbReference type="Proteomes" id="UP000597613">
    <property type="component" value="Unassembled WGS sequence"/>
</dbReference>
<evidence type="ECO:0000313" key="9">
    <source>
        <dbReference type="EMBL" id="MBC3941953.1"/>
    </source>
</evidence>
<reference evidence="9 10" key="1">
    <citation type="submission" date="2020-08" db="EMBL/GenBank/DDBJ databases">
        <title>Putative novel bacterial strains isolated from necrotic wheat leaf tissues caused by Xanthomonas translucens.</title>
        <authorList>
            <person name="Tambong J.T."/>
        </authorList>
    </citation>
    <scope>NUCLEOTIDE SEQUENCE [LARGE SCALE GENOMIC DNA]</scope>
    <source>
        <strain evidence="10">DOAB 1063</strain>
    </source>
</reference>
<dbReference type="InterPro" id="IPR005895">
    <property type="entry name" value="ABC_transptr_haem_export_CcmA"/>
</dbReference>
<feature type="region of interest" description="Disordered" evidence="7">
    <location>
        <begin position="1"/>
        <end position="41"/>
    </location>
</feature>
<keyword evidence="2" id="KW-0547">Nucleotide-binding</keyword>
<protein>
    <submittedName>
        <fullName evidence="9">Heme ABC exporter ATP-binding protein CcmA</fullName>
    </submittedName>
</protein>
<comment type="caution">
    <text evidence="9">The sequence shown here is derived from an EMBL/GenBank/DDBJ whole genome shotgun (WGS) entry which is preliminary data.</text>
</comment>
<dbReference type="Gene3D" id="3.40.50.300">
    <property type="entry name" value="P-loop containing nucleotide triphosphate hydrolases"/>
    <property type="match status" value="1"/>
</dbReference>
<keyword evidence="4 9" id="KW-0067">ATP-binding</keyword>
<keyword evidence="5" id="KW-1278">Translocase</keyword>
<evidence type="ECO:0000256" key="3">
    <source>
        <dbReference type="ARBA" id="ARBA00022748"/>
    </source>
</evidence>
<evidence type="ECO:0000256" key="1">
    <source>
        <dbReference type="ARBA" id="ARBA00022448"/>
    </source>
</evidence>
<evidence type="ECO:0000256" key="2">
    <source>
        <dbReference type="ARBA" id="ARBA00022741"/>
    </source>
</evidence>
<dbReference type="PANTHER" id="PTHR43499">
    <property type="entry name" value="ABC TRANSPORTER I FAMILY MEMBER 1"/>
    <property type="match status" value="1"/>
</dbReference>
<evidence type="ECO:0000259" key="8">
    <source>
        <dbReference type="PROSITE" id="PS50893"/>
    </source>
</evidence>
<evidence type="ECO:0000256" key="5">
    <source>
        <dbReference type="ARBA" id="ARBA00022967"/>
    </source>
</evidence>
<proteinExistence type="predicted"/>
<dbReference type="Pfam" id="PF00005">
    <property type="entry name" value="ABC_tran"/>
    <property type="match status" value="1"/>
</dbReference>
<dbReference type="SUPFAM" id="SSF52540">
    <property type="entry name" value="P-loop containing nucleoside triphosphate hydrolases"/>
    <property type="match status" value="1"/>
</dbReference>
<dbReference type="EMBL" id="JACONT010000018">
    <property type="protein sequence ID" value="MBC3941953.1"/>
    <property type="molecule type" value="Genomic_DNA"/>
</dbReference>
<dbReference type="PANTHER" id="PTHR43499:SF1">
    <property type="entry name" value="ABC TRANSPORTER I FAMILY MEMBER 1"/>
    <property type="match status" value="1"/>
</dbReference>